<evidence type="ECO:0000256" key="5">
    <source>
        <dbReference type="PROSITE-ProRule" id="PRU00581"/>
    </source>
</evidence>
<dbReference type="PANTHER" id="PTHR22776">
    <property type="entry name" value="MARVEL-CONTAINING POTENTIAL LIPID RAFT-ASSOCIATED PROTEIN"/>
    <property type="match status" value="1"/>
</dbReference>
<gene>
    <name evidence="8" type="ORF">pipiens_002805</name>
</gene>
<dbReference type="EMBL" id="JBEHCU010007039">
    <property type="protein sequence ID" value="KAL1395685.1"/>
    <property type="molecule type" value="Genomic_DNA"/>
</dbReference>
<protein>
    <recommendedName>
        <fullName evidence="7">MARVEL domain-containing protein</fullName>
    </recommendedName>
</protein>
<evidence type="ECO:0000313" key="9">
    <source>
        <dbReference type="Proteomes" id="UP001562425"/>
    </source>
</evidence>
<keyword evidence="3 6" id="KW-1133">Transmembrane helix</keyword>
<name>A0ABD1D7T2_CULPP</name>
<evidence type="ECO:0000256" key="6">
    <source>
        <dbReference type="SAM" id="Phobius"/>
    </source>
</evidence>
<dbReference type="InterPro" id="IPR050578">
    <property type="entry name" value="MARVEL-CKLF_proteins"/>
</dbReference>
<feature type="transmembrane region" description="Helical" evidence="6">
    <location>
        <begin position="16"/>
        <end position="38"/>
    </location>
</feature>
<dbReference type="PROSITE" id="PS51225">
    <property type="entry name" value="MARVEL"/>
    <property type="match status" value="1"/>
</dbReference>
<reference evidence="8 9" key="1">
    <citation type="submission" date="2024-05" db="EMBL/GenBank/DDBJ databases">
        <title>Culex pipiens pipiens assembly and annotation.</title>
        <authorList>
            <person name="Alout H."/>
            <person name="Durand T."/>
        </authorList>
    </citation>
    <scope>NUCLEOTIDE SEQUENCE [LARGE SCALE GENOMIC DNA]</scope>
    <source>
        <strain evidence="8">HA-2024</strain>
        <tissue evidence="8">Whole body</tissue>
    </source>
</reference>
<keyword evidence="2 5" id="KW-0812">Transmembrane</keyword>
<keyword evidence="4 5" id="KW-0472">Membrane</keyword>
<feature type="transmembrane region" description="Helical" evidence="6">
    <location>
        <begin position="83"/>
        <end position="105"/>
    </location>
</feature>
<dbReference type="Proteomes" id="UP001562425">
    <property type="component" value="Unassembled WGS sequence"/>
</dbReference>
<dbReference type="AlphaFoldDB" id="A0ABD1D7T2"/>
<dbReference type="InterPro" id="IPR008253">
    <property type="entry name" value="Marvel"/>
</dbReference>
<keyword evidence="9" id="KW-1185">Reference proteome</keyword>
<dbReference type="PANTHER" id="PTHR22776:SF92">
    <property type="entry name" value="LD04844P"/>
    <property type="match status" value="1"/>
</dbReference>
<dbReference type="GO" id="GO:0016020">
    <property type="term" value="C:membrane"/>
    <property type="evidence" value="ECO:0007669"/>
    <property type="project" value="UniProtKB-SubCell"/>
</dbReference>
<feature type="domain" description="MARVEL" evidence="7">
    <location>
        <begin position="83"/>
        <end position="216"/>
    </location>
</feature>
<evidence type="ECO:0000256" key="3">
    <source>
        <dbReference type="ARBA" id="ARBA00022989"/>
    </source>
</evidence>
<feature type="transmembrane region" description="Helical" evidence="6">
    <location>
        <begin position="53"/>
        <end position="71"/>
    </location>
</feature>
<evidence type="ECO:0000256" key="2">
    <source>
        <dbReference type="ARBA" id="ARBA00022692"/>
    </source>
</evidence>
<proteinExistence type="predicted"/>
<evidence type="ECO:0000259" key="7">
    <source>
        <dbReference type="PROSITE" id="PS51225"/>
    </source>
</evidence>
<organism evidence="8 9">
    <name type="scientific">Culex pipiens pipiens</name>
    <name type="common">Northern house mosquito</name>
    <dbReference type="NCBI Taxonomy" id="38569"/>
    <lineage>
        <taxon>Eukaryota</taxon>
        <taxon>Metazoa</taxon>
        <taxon>Ecdysozoa</taxon>
        <taxon>Arthropoda</taxon>
        <taxon>Hexapoda</taxon>
        <taxon>Insecta</taxon>
        <taxon>Pterygota</taxon>
        <taxon>Neoptera</taxon>
        <taxon>Endopterygota</taxon>
        <taxon>Diptera</taxon>
        <taxon>Nematocera</taxon>
        <taxon>Culicoidea</taxon>
        <taxon>Culicidae</taxon>
        <taxon>Culicinae</taxon>
        <taxon>Culicini</taxon>
        <taxon>Culex</taxon>
        <taxon>Culex</taxon>
    </lineage>
</organism>
<sequence length="218" mass="24620">MLAVPYRWYHAYDPQVFFLLTAAVFFVLSFCLLASSLVTLRSGELISQTVFELIYHVVGFVFYLIASILLLNHFLHRWYGVKYVMYHTVAIIIGAINVGIVSWYLRRYHSVYASGNPELFFLLMAVAFLIGTFCLLASCLVSLSTGGIISKTIYELVYHTIAFLLYLIASIILLVDVTNGRYHSSLKDSYMAASILGIIVSALYLFSALIAQRSYRGF</sequence>
<feature type="transmembrane region" description="Helical" evidence="6">
    <location>
        <begin position="120"/>
        <end position="144"/>
    </location>
</feature>
<evidence type="ECO:0000256" key="1">
    <source>
        <dbReference type="ARBA" id="ARBA00004141"/>
    </source>
</evidence>
<accession>A0ABD1D7T2</accession>
<comment type="subcellular location">
    <subcellularLocation>
        <location evidence="1">Membrane</location>
        <topology evidence="1">Multi-pass membrane protein</topology>
    </subcellularLocation>
</comment>
<feature type="transmembrane region" description="Helical" evidence="6">
    <location>
        <begin position="190"/>
        <end position="211"/>
    </location>
</feature>
<evidence type="ECO:0000256" key="4">
    <source>
        <dbReference type="ARBA" id="ARBA00023136"/>
    </source>
</evidence>
<feature type="transmembrane region" description="Helical" evidence="6">
    <location>
        <begin position="156"/>
        <end position="175"/>
    </location>
</feature>
<evidence type="ECO:0000313" key="8">
    <source>
        <dbReference type="EMBL" id="KAL1395685.1"/>
    </source>
</evidence>
<comment type="caution">
    <text evidence="8">The sequence shown here is derived from an EMBL/GenBank/DDBJ whole genome shotgun (WGS) entry which is preliminary data.</text>
</comment>